<reference evidence="2 3" key="1">
    <citation type="submission" date="2022-04" db="EMBL/GenBank/DDBJ databases">
        <title>Gracilibacillus sp. isolated from saltern.</title>
        <authorList>
            <person name="Won M."/>
            <person name="Lee C.-M."/>
            <person name="Woen H.-Y."/>
            <person name="Kwon S.-W."/>
        </authorList>
    </citation>
    <scope>NUCLEOTIDE SEQUENCE [LARGE SCALE GENOMIC DNA]</scope>
    <source>
        <strain evidence="2 3">SSPM10-3</strain>
    </source>
</reference>
<organism evidence="2 3">
    <name type="scientific">Gracilibacillus salinarum</name>
    <dbReference type="NCBI Taxonomy" id="2932255"/>
    <lineage>
        <taxon>Bacteria</taxon>
        <taxon>Bacillati</taxon>
        <taxon>Bacillota</taxon>
        <taxon>Bacilli</taxon>
        <taxon>Bacillales</taxon>
        <taxon>Bacillaceae</taxon>
        <taxon>Gracilibacillus</taxon>
    </lineage>
</organism>
<accession>A0ABY4GGL6</accession>
<gene>
    <name evidence="2" type="ORF">MUN87_11415</name>
</gene>
<evidence type="ECO:0000313" key="3">
    <source>
        <dbReference type="Proteomes" id="UP000831537"/>
    </source>
</evidence>
<evidence type="ECO:0000313" key="2">
    <source>
        <dbReference type="EMBL" id="UOQ83374.1"/>
    </source>
</evidence>
<dbReference type="RefSeq" id="WP_244740213.1">
    <property type="nucleotide sequence ID" value="NZ_CP095071.1"/>
</dbReference>
<protein>
    <submittedName>
        <fullName evidence="2">Uncharacterized protein</fullName>
    </submittedName>
</protein>
<keyword evidence="3" id="KW-1185">Reference proteome</keyword>
<dbReference type="Proteomes" id="UP000831537">
    <property type="component" value="Chromosome"/>
</dbReference>
<evidence type="ECO:0000256" key="1">
    <source>
        <dbReference type="SAM" id="Phobius"/>
    </source>
</evidence>
<keyword evidence="1" id="KW-1133">Transmembrane helix</keyword>
<proteinExistence type="predicted"/>
<dbReference type="EMBL" id="CP095071">
    <property type="protein sequence ID" value="UOQ83374.1"/>
    <property type="molecule type" value="Genomic_DNA"/>
</dbReference>
<keyword evidence="1" id="KW-0472">Membrane</keyword>
<feature type="transmembrane region" description="Helical" evidence="1">
    <location>
        <begin position="6"/>
        <end position="22"/>
    </location>
</feature>
<sequence>MKLIVLSIVIIVILYIVIETAVRRGINASKLGRYIDEQTKQQEQARKDLDD</sequence>
<keyword evidence="1" id="KW-0812">Transmembrane</keyword>
<name>A0ABY4GGL6_9BACI</name>